<dbReference type="RefSeq" id="WP_353719497.1">
    <property type="nucleotide sequence ID" value="NZ_CP159289.1"/>
</dbReference>
<evidence type="ECO:0000313" key="2">
    <source>
        <dbReference type="EMBL" id="XCH24174.1"/>
    </source>
</evidence>
<feature type="signal peptide" evidence="1">
    <location>
        <begin position="1"/>
        <end position="24"/>
    </location>
</feature>
<dbReference type="EMBL" id="CP159289">
    <property type="protein sequence ID" value="XCH24174.1"/>
    <property type="molecule type" value="Genomic_DNA"/>
</dbReference>
<sequence length="238" mass="25618">MKTIRLIPTLTFGLMLAAATVASAQVKIGTNPTTIDPNSNLEVEASTAGRKVKIDKTTGQITIADGTQGEGKILTSDANGVARWQPAPGTSVIIGDNNSPWVAFVTPPTSELIPDCPITLNKGTYQLFYYAQFDYFVPGSTTTFREIDPTNKQTLYATFPRFIYFSFVTSSGAATFPSYGASMDGPHVIPVISSFQVAAQVSQLVVVTQDNTVIRPRYWGIPEYGRIANIGPISAVKL</sequence>
<protein>
    <submittedName>
        <fullName evidence="2">Uncharacterized protein</fullName>
    </submittedName>
</protein>
<gene>
    <name evidence="2" type="ORF">ABV298_28330</name>
</gene>
<evidence type="ECO:0000256" key="1">
    <source>
        <dbReference type="SAM" id="SignalP"/>
    </source>
</evidence>
<reference evidence="2" key="1">
    <citation type="submission" date="2024-06" db="EMBL/GenBank/DDBJ databases">
        <title>Sequencing and assembly of the genome of Dyadobacter sp. strain 676, a symbiont of Cyamopsis tetragonoloba.</title>
        <authorList>
            <person name="Guro P."/>
            <person name="Sazanova A."/>
            <person name="Kuznetsova I."/>
            <person name="Belimov A."/>
            <person name="Safronova V."/>
        </authorList>
    </citation>
    <scope>NUCLEOTIDE SEQUENCE</scope>
    <source>
        <strain evidence="2">676</strain>
    </source>
</reference>
<proteinExistence type="predicted"/>
<accession>A0AAU8FI64</accession>
<keyword evidence="1" id="KW-0732">Signal</keyword>
<organism evidence="2">
    <name type="scientific">Dyadobacter sp. 676</name>
    <dbReference type="NCBI Taxonomy" id="3088362"/>
    <lineage>
        <taxon>Bacteria</taxon>
        <taxon>Pseudomonadati</taxon>
        <taxon>Bacteroidota</taxon>
        <taxon>Cytophagia</taxon>
        <taxon>Cytophagales</taxon>
        <taxon>Spirosomataceae</taxon>
        <taxon>Dyadobacter</taxon>
    </lineage>
</organism>
<feature type="chain" id="PRO_5043986515" evidence="1">
    <location>
        <begin position="25"/>
        <end position="238"/>
    </location>
</feature>
<dbReference type="AlphaFoldDB" id="A0AAU8FI64"/>
<name>A0AAU8FI64_9BACT</name>